<feature type="region of interest" description="Disordered" evidence="1">
    <location>
        <begin position="52"/>
        <end position="74"/>
    </location>
</feature>
<proteinExistence type="predicted"/>
<accession>A0ABR7LEF8</accession>
<name>A0ABR7LEF8_9PSEU</name>
<reference evidence="2 3" key="1">
    <citation type="submission" date="2020-06" db="EMBL/GenBank/DDBJ databases">
        <title>Actinokineospora xiongansis sp. nov., isolated from soil of Baiyangdian.</title>
        <authorList>
            <person name="Zhang X."/>
        </authorList>
    </citation>
    <scope>NUCLEOTIDE SEQUENCE [LARGE SCALE GENOMIC DNA]</scope>
    <source>
        <strain evidence="2 3">HBU206404</strain>
    </source>
</reference>
<keyword evidence="3" id="KW-1185">Reference proteome</keyword>
<dbReference type="Proteomes" id="UP000734823">
    <property type="component" value="Unassembled WGS sequence"/>
</dbReference>
<evidence type="ECO:0000313" key="2">
    <source>
        <dbReference type="EMBL" id="MBC6451007.1"/>
    </source>
</evidence>
<organism evidence="2 3">
    <name type="scientific">Actinokineospora xionganensis</name>
    <dbReference type="NCBI Taxonomy" id="2684470"/>
    <lineage>
        <taxon>Bacteria</taxon>
        <taxon>Bacillati</taxon>
        <taxon>Actinomycetota</taxon>
        <taxon>Actinomycetes</taxon>
        <taxon>Pseudonocardiales</taxon>
        <taxon>Pseudonocardiaceae</taxon>
        <taxon>Actinokineospora</taxon>
    </lineage>
</organism>
<evidence type="ECO:0000313" key="3">
    <source>
        <dbReference type="Proteomes" id="UP000734823"/>
    </source>
</evidence>
<sequence>MASKDKANSKPPDRLVALTVKVTIPELSALSRAAVIVSSPWDIPPVRAAERGLRKVRDAAKQHPELPTEPKGHK</sequence>
<dbReference type="EMBL" id="JABVED010000022">
    <property type="protein sequence ID" value="MBC6451007.1"/>
    <property type="molecule type" value="Genomic_DNA"/>
</dbReference>
<dbReference type="RefSeq" id="WP_187224082.1">
    <property type="nucleotide sequence ID" value="NZ_JABVED010000022.1"/>
</dbReference>
<protein>
    <submittedName>
        <fullName evidence="2">Uncharacterized protein</fullName>
    </submittedName>
</protein>
<evidence type="ECO:0000256" key="1">
    <source>
        <dbReference type="SAM" id="MobiDB-lite"/>
    </source>
</evidence>
<comment type="caution">
    <text evidence="2">The sequence shown here is derived from an EMBL/GenBank/DDBJ whole genome shotgun (WGS) entry which is preliminary data.</text>
</comment>
<gene>
    <name evidence="2" type="ORF">GPZ80_27975</name>
</gene>